<dbReference type="Proteomes" id="UP000886786">
    <property type="component" value="Unassembled WGS sequence"/>
</dbReference>
<gene>
    <name evidence="2" type="ORF">IAB27_02265</name>
</gene>
<feature type="coiled-coil region" evidence="1">
    <location>
        <begin position="539"/>
        <end position="580"/>
    </location>
</feature>
<protein>
    <submittedName>
        <fullName evidence="2">TIGR02680 family protein</fullName>
    </submittedName>
</protein>
<evidence type="ECO:0000313" key="2">
    <source>
        <dbReference type="EMBL" id="HIQ90438.1"/>
    </source>
</evidence>
<name>A0A9D1CXY3_9FIRM</name>
<dbReference type="InterPro" id="IPR027417">
    <property type="entry name" value="P-loop_NTPase"/>
</dbReference>
<dbReference type="Pfam" id="PF13558">
    <property type="entry name" value="SbcC_Walker_B"/>
    <property type="match status" value="1"/>
</dbReference>
<sequence length="1354" mass="157819">MNYKPNRIGFINFWLYDEEEYYFEDGKLLLTGLNASGKSVTMQSFIPLILDGNKAPSRLDPFGGKEKRIEDYLIGSSDGPQKDESTGYLYLELYHLEKKKYMTIGLGLHAKKGRPTDSWGFIIQDGKRVGKDIFLYKSLSDKIPCTRKELRAKLGPDNIFAENAKEYKAAVNKALFGFPNLDMYDEFINLLLQLRSPKLSKDYKPTKLMGILSGVLKPLTEEDLRPLSEAIEEMDKTKEKIEKLEFDVKQLSNLLITYNNYNETMLYKKAENYLAGLTDEEDARQNLDNLKKEIEIATKNFEENKTKSQNLEIEKESLETKRANLDSRDLEAKLNRFQNLNGEIEAETQRKEEVQNDLNNQLNKIKDIQNKISSLTKDKEKREIECAETYSDIKDLSEEIKFEECADVLEDYNENKDILNQFTALKTRLNNYKNKLENIKKEIETKEKLETKRNEIDEELNLQNKNYSEIIQKLDKNKDEISEEILNIKDKIAYLGKTNEIIKLTSDEVQDIIKPFEIYEKTSYQNSKQKYLNLSTKIRENLISELYKIQNKIENQTAKIKEISEKLDELKSTRELTLNRDEEEKQTILALNERKIKYVEFYKAIEFKDNLEEKTKDKLESNLLSSGLLNAFIISDLSQVKDLKGIFITKGKKLENNLTKYFKPVHNAEINENEIIKILESISTDQNAEITLNENYFQVNFMRVQGSSRHKSAYIGILAREKAKELKIKEIEKQKETEEDILKNLEKIKSAKEIEITKSEAEEKLFPQPDTLDNLNQNLYNLNIHLEIITKQKAATETKLENIETQIETIFKRLMELKKDLNFPLYLETFTEAIENTNILINTVSDFAVRLNSLNTLAEQIASANEQISERTSMADDLSQNLAHITSSLTKKEYERQELDKILNSDEYKDLSAQIIKLDKRLKEIDEERLNIKESCGKLAESLEIKKQRQTLQEQEIEKVHFLTTLKEEFFKKEYELHYVEDLPFENHKILAKKIITKLSARKYSDSQNVTDNYYKAYNDYRTALNDYHLNSKIIFTKEEVNSRFLDVKTLNELYSQNTRADLTAMYQGKILNIYSLSKALTDAIDENNQIISEQDRHLFEEILLKTVGAKIRERIESSRNWVKEINQIMKKMQEGSSLSFGLEWRSKSAESMDELETKELVRIFQIDASMVTKEDSDKLINHFRSKLKRLTEMNNDSDTYSSVIFEVLDYRNWFEFKMNYQRTGDTRKELTDKVFSIFSGGEKAKTMYIPLFAAVYAKLMSAKKDAPRLIALDEAFAGVDDTNIREMFGILASLSLDYILTSQALWGDYDTIKGLAIAELIRPDNAQVVSVRWYRWNGKTRERINDKEILDAS</sequence>
<keyword evidence="1" id="KW-0175">Coiled coil</keyword>
<dbReference type="SUPFAM" id="SSF52540">
    <property type="entry name" value="P-loop containing nucleoside triphosphate hydrolases"/>
    <property type="match status" value="1"/>
</dbReference>
<comment type="caution">
    <text evidence="2">The sequence shown here is derived from an EMBL/GenBank/DDBJ whole genome shotgun (WGS) entry which is preliminary data.</text>
</comment>
<proteinExistence type="predicted"/>
<dbReference type="InterPro" id="IPR013496">
    <property type="entry name" value="CHP02680"/>
</dbReference>
<feature type="coiled-coil region" evidence="1">
    <location>
        <begin position="227"/>
        <end position="385"/>
    </location>
</feature>
<dbReference type="Gene3D" id="3.40.50.300">
    <property type="entry name" value="P-loop containing nucleotide triphosphate hydrolases"/>
    <property type="match status" value="1"/>
</dbReference>
<evidence type="ECO:0000256" key="1">
    <source>
        <dbReference type="SAM" id="Coils"/>
    </source>
</evidence>
<dbReference type="EMBL" id="DVFV01000042">
    <property type="protein sequence ID" value="HIQ90438.1"/>
    <property type="molecule type" value="Genomic_DNA"/>
</dbReference>
<feature type="coiled-coil region" evidence="1">
    <location>
        <begin position="786"/>
        <end position="820"/>
    </location>
</feature>
<accession>A0A9D1CXY3</accession>
<dbReference type="NCBIfam" id="TIGR02680">
    <property type="entry name" value="TIGR02680 family protein"/>
    <property type="match status" value="1"/>
</dbReference>
<organism evidence="2 3">
    <name type="scientific">Candidatus Coprosoma intestinipullorum</name>
    <dbReference type="NCBI Taxonomy" id="2840752"/>
    <lineage>
        <taxon>Bacteria</taxon>
        <taxon>Bacillati</taxon>
        <taxon>Bacillota</taxon>
        <taxon>Bacillota incertae sedis</taxon>
        <taxon>Candidatus Coprosoma</taxon>
    </lineage>
</organism>
<reference evidence="2" key="2">
    <citation type="journal article" date="2021" name="PeerJ">
        <title>Extensive microbial diversity within the chicken gut microbiome revealed by metagenomics and culture.</title>
        <authorList>
            <person name="Gilroy R."/>
            <person name="Ravi A."/>
            <person name="Getino M."/>
            <person name="Pursley I."/>
            <person name="Horton D.L."/>
            <person name="Alikhan N.F."/>
            <person name="Baker D."/>
            <person name="Gharbi K."/>
            <person name="Hall N."/>
            <person name="Watson M."/>
            <person name="Adriaenssens E.M."/>
            <person name="Foster-Nyarko E."/>
            <person name="Jarju S."/>
            <person name="Secka A."/>
            <person name="Antonio M."/>
            <person name="Oren A."/>
            <person name="Chaudhuri R.R."/>
            <person name="La Ragione R."/>
            <person name="Hildebrand F."/>
            <person name="Pallen M.J."/>
        </authorList>
    </citation>
    <scope>NUCLEOTIDE SEQUENCE</scope>
    <source>
        <strain evidence="2">CHK147-3167</strain>
    </source>
</reference>
<feature type="coiled-coil region" evidence="1">
    <location>
        <begin position="719"/>
        <end position="762"/>
    </location>
</feature>
<reference evidence="2" key="1">
    <citation type="submission" date="2020-10" db="EMBL/GenBank/DDBJ databases">
        <authorList>
            <person name="Gilroy R."/>
        </authorList>
    </citation>
    <scope>NUCLEOTIDE SEQUENCE</scope>
    <source>
        <strain evidence="2">CHK147-3167</strain>
    </source>
</reference>
<feature type="coiled-coil region" evidence="1">
    <location>
        <begin position="415"/>
        <end position="491"/>
    </location>
</feature>
<evidence type="ECO:0000313" key="3">
    <source>
        <dbReference type="Proteomes" id="UP000886786"/>
    </source>
</evidence>